<accession>A0A3A8N8D7</accession>
<comment type="caution">
    <text evidence="1">The sequence shown here is derived from an EMBL/GenBank/DDBJ whole genome shotgun (WGS) entry which is preliminary data.</text>
</comment>
<dbReference type="AlphaFoldDB" id="A0A3A8N8D7"/>
<name>A0A3A8N8D7_9BACT</name>
<gene>
    <name evidence="1" type="ORF">D7X12_33920</name>
</gene>
<sequence length="167" mass="18630">MANRFLDACVAGTLGGFALRVLISVRNASLGGPPPYAARFIAQRLMGRVLHRELTPQEARRWAWGLRFTYSPMLAVAWSLAGPAEERWSLLPRGLLLGLGVLAFEHLAFPVFKATEARSTWTPQEHAWLVAQTSLYGVVTEAALRALTPRGSRWVRAREALRRHSWA</sequence>
<dbReference type="RefSeq" id="WP_120629357.1">
    <property type="nucleotide sequence ID" value="NZ_RAWG01000320.1"/>
</dbReference>
<organism evidence="1 2">
    <name type="scientific">Corallococcus sicarius</name>
    <dbReference type="NCBI Taxonomy" id="2316726"/>
    <lineage>
        <taxon>Bacteria</taxon>
        <taxon>Pseudomonadati</taxon>
        <taxon>Myxococcota</taxon>
        <taxon>Myxococcia</taxon>
        <taxon>Myxococcales</taxon>
        <taxon>Cystobacterineae</taxon>
        <taxon>Myxococcaceae</taxon>
        <taxon>Corallococcus</taxon>
    </lineage>
</organism>
<dbReference type="OrthoDB" id="5515837at2"/>
<dbReference type="Proteomes" id="UP000273405">
    <property type="component" value="Unassembled WGS sequence"/>
</dbReference>
<keyword evidence="2" id="KW-1185">Reference proteome</keyword>
<evidence type="ECO:0000313" key="2">
    <source>
        <dbReference type="Proteomes" id="UP000273405"/>
    </source>
</evidence>
<evidence type="ECO:0008006" key="3">
    <source>
        <dbReference type="Google" id="ProtNLM"/>
    </source>
</evidence>
<protein>
    <recommendedName>
        <fullName evidence="3">DUF1440 domain-containing protein</fullName>
    </recommendedName>
</protein>
<evidence type="ECO:0000313" key="1">
    <source>
        <dbReference type="EMBL" id="RKH35594.1"/>
    </source>
</evidence>
<proteinExistence type="predicted"/>
<reference evidence="2" key="1">
    <citation type="submission" date="2018-09" db="EMBL/GenBank/DDBJ databases">
        <authorList>
            <person name="Livingstone P.G."/>
            <person name="Whitworth D.E."/>
        </authorList>
    </citation>
    <scope>NUCLEOTIDE SEQUENCE [LARGE SCALE GENOMIC DNA]</scope>
    <source>
        <strain evidence="2">CA040B</strain>
    </source>
</reference>
<dbReference type="EMBL" id="RAWG01000320">
    <property type="protein sequence ID" value="RKH35594.1"/>
    <property type="molecule type" value="Genomic_DNA"/>
</dbReference>